<evidence type="ECO:0000256" key="2">
    <source>
        <dbReference type="ARBA" id="ARBA00022448"/>
    </source>
</evidence>
<comment type="subunit">
    <text evidence="9">Forms a complex with TatC.</text>
</comment>
<dbReference type="Proteomes" id="UP000485484">
    <property type="component" value="Unassembled WGS sequence"/>
</dbReference>
<comment type="similarity">
    <text evidence="9">Belongs to the TatA/E family.</text>
</comment>
<keyword evidence="5 9" id="KW-0653">Protein transport</keyword>
<dbReference type="Pfam" id="PF02416">
    <property type="entry name" value="TatA_B_E"/>
    <property type="match status" value="1"/>
</dbReference>
<evidence type="ECO:0000256" key="10">
    <source>
        <dbReference type="SAM" id="MobiDB-lite"/>
    </source>
</evidence>
<dbReference type="GO" id="GO:0043953">
    <property type="term" value="P:protein transport by the Tat complex"/>
    <property type="evidence" value="ECO:0007669"/>
    <property type="project" value="UniProtKB-UniRule"/>
</dbReference>
<proteinExistence type="inferred from homology"/>
<keyword evidence="6 9" id="KW-1133">Transmembrane helix</keyword>
<dbReference type="Gene3D" id="1.20.5.3310">
    <property type="match status" value="1"/>
</dbReference>
<evidence type="ECO:0000256" key="8">
    <source>
        <dbReference type="ARBA" id="ARBA00023136"/>
    </source>
</evidence>
<dbReference type="HAMAP" id="MF_00236">
    <property type="entry name" value="TatA_E"/>
    <property type="match status" value="1"/>
</dbReference>
<keyword evidence="7 9" id="KW-0811">Translocation</keyword>
<dbReference type="InterPro" id="IPR006312">
    <property type="entry name" value="TatA/E"/>
</dbReference>
<reference evidence="11" key="1">
    <citation type="submission" date="2017-02" db="EMBL/GenBank/DDBJ databases">
        <title>Delving into the versatile metabolic prowess of the omnipresent phylum Bacteroidetes.</title>
        <authorList>
            <person name="Nobu M.K."/>
            <person name="Mei R."/>
            <person name="Narihiro T."/>
            <person name="Kuroda K."/>
            <person name="Liu W.-T."/>
        </authorList>
    </citation>
    <scope>NUCLEOTIDE SEQUENCE</scope>
    <source>
        <strain evidence="11">ADurb.Bin417</strain>
    </source>
</reference>
<evidence type="ECO:0000313" key="11">
    <source>
        <dbReference type="EMBL" id="OPZ90889.1"/>
    </source>
</evidence>
<evidence type="ECO:0000256" key="6">
    <source>
        <dbReference type="ARBA" id="ARBA00022989"/>
    </source>
</evidence>
<evidence type="ECO:0000256" key="5">
    <source>
        <dbReference type="ARBA" id="ARBA00022927"/>
    </source>
</evidence>
<comment type="subcellular location">
    <subcellularLocation>
        <location evidence="1 9">Cell membrane</location>
        <topology evidence="1 9">Single-pass membrane protein</topology>
    </subcellularLocation>
</comment>
<organism evidence="11">
    <name type="scientific">candidate division TA06 bacterium ADurb.Bin417</name>
    <dbReference type="NCBI Taxonomy" id="1852828"/>
    <lineage>
        <taxon>Bacteria</taxon>
        <taxon>Bacteria division TA06</taxon>
    </lineage>
</organism>
<evidence type="ECO:0000256" key="4">
    <source>
        <dbReference type="ARBA" id="ARBA00022692"/>
    </source>
</evidence>
<keyword evidence="2 9" id="KW-0813">Transport</keyword>
<evidence type="ECO:0000256" key="1">
    <source>
        <dbReference type="ARBA" id="ARBA00004162"/>
    </source>
</evidence>
<protein>
    <recommendedName>
        <fullName evidence="9">Sec-independent protein translocase protein TatA</fullName>
    </recommendedName>
</protein>
<comment type="function">
    <text evidence="9">Part of the twin-arginine translocation (Tat) system that transports large folded proteins containing a characteristic twin-arginine motif in their signal peptide across membranes. TatA could form the protein-conducting channel of the Tat system.</text>
</comment>
<keyword evidence="3 9" id="KW-1003">Cell membrane</keyword>
<dbReference type="PANTHER" id="PTHR42982">
    <property type="entry name" value="SEC-INDEPENDENT PROTEIN TRANSLOCASE PROTEIN TATA"/>
    <property type="match status" value="1"/>
</dbReference>
<dbReference type="GO" id="GO:0008320">
    <property type="term" value="F:protein transmembrane transporter activity"/>
    <property type="evidence" value="ECO:0007669"/>
    <property type="project" value="UniProtKB-UniRule"/>
</dbReference>
<dbReference type="AlphaFoldDB" id="A0A1V5MCF8"/>
<dbReference type="EMBL" id="MWAK01000220">
    <property type="protein sequence ID" value="OPZ90889.1"/>
    <property type="molecule type" value="Genomic_DNA"/>
</dbReference>
<evidence type="ECO:0000256" key="9">
    <source>
        <dbReference type="HAMAP-Rule" id="MF_00236"/>
    </source>
</evidence>
<dbReference type="InterPro" id="IPR003369">
    <property type="entry name" value="TatA/B/E"/>
</dbReference>
<gene>
    <name evidence="11" type="primary">tatAd</name>
    <name evidence="9" type="synonym">tatA</name>
    <name evidence="11" type="ORF">BWY73_01223</name>
</gene>
<comment type="caution">
    <text evidence="11">The sequence shown here is derived from an EMBL/GenBank/DDBJ whole genome shotgun (WGS) entry which is preliminary data.</text>
</comment>
<dbReference type="NCBIfam" id="TIGR01411">
    <property type="entry name" value="tatAE"/>
    <property type="match status" value="1"/>
</dbReference>
<feature type="region of interest" description="Disordered" evidence="10">
    <location>
        <begin position="43"/>
        <end position="68"/>
    </location>
</feature>
<keyword evidence="8 9" id="KW-0472">Membrane</keyword>
<dbReference type="GO" id="GO:0033281">
    <property type="term" value="C:TAT protein transport complex"/>
    <property type="evidence" value="ECO:0007669"/>
    <property type="project" value="UniProtKB-UniRule"/>
</dbReference>
<name>A0A1V5MCF8_UNCT6</name>
<evidence type="ECO:0000256" key="3">
    <source>
        <dbReference type="ARBA" id="ARBA00022475"/>
    </source>
</evidence>
<accession>A0A1V5MCF8</accession>
<dbReference type="PRINTS" id="PR01506">
    <property type="entry name" value="TATBPROTEIN"/>
</dbReference>
<keyword evidence="4 9" id="KW-0812">Transmembrane</keyword>
<dbReference type="PANTHER" id="PTHR42982:SF1">
    <property type="entry name" value="SEC-INDEPENDENT PROTEIN TRANSLOCASE PROTEIN TATA"/>
    <property type="match status" value="1"/>
</dbReference>
<evidence type="ECO:0000256" key="7">
    <source>
        <dbReference type="ARBA" id="ARBA00023010"/>
    </source>
</evidence>
<sequence length="68" mass="7732">MFGIGFQELLVIFLIVLLVFGARRLPEIGRALGRTMSEFRKGMKEAEKEFKEEGGEAAKEDDRSEPKE</sequence>